<dbReference type="GO" id="GO:0120147">
    <property type="term" value="F:formylglycine-generating oxidase activity"/>
    <property type="evidence" value="ECO:0007669"/>
    <property type="project" value="TreeGrafter"/>
</dbReference>
<feature type="signal peptide" evidence="1">
    <location>
        <begin position="1"/>
        <end position="21"/>
    </location>
</feature>
<dbReference type="OrthoDB" id="9768004at2"/>
<dbReference type="AlphaFoldDB" id="A0A317DTR2"/>
<evidence type="ECO:0000313" key="4">
    <source>
        <dbReference type="Proteomes" id="UP000246077"/>
    </source>
</evidence>
<dbReference type="InterPro" id="IPR016187">
    <property type="entry name" value="CTDL_fold"/>
</dbReference>
<keyword evidence="3" id="KW-0449">Lipoprotein</keyword>
<gene>
    <name evidence="3" type="ORF">DKG75_21345</name>
</gene>
<dbReference type="InterPro" id="IPR042095">
    <property type="entry name" value="SUMF_sf"/>
</dbReference>
<keyword evidence="4" id="KW-1185">Reference proteome</keyword>
<feature type="chain" id="PRO_5016236961" evidence="1">
    <location>
        <begin position="22"/>
        <end position="304"/>
    </location>
</feature>
<dbReference type="InterPro" id="IPR051043">
    <property type="entry name" value="Sulfatase_Mod_Factor_Kinase"/>
</dbReference>
<comment type="caution">
    <text evidence="3">The sequence shown here is derived from an EMBL/GenBank/DDBJ whole genome shotgun (WGS) entry which is preliminary data.</text>
</comment>
<dbReference type="RefSeq" id="WP_109923212.1">
    <property type="nucleotide sequence ID" value="NZ_QGLF01000007.1"/>
</dbReference>
<dbReference type="EMBL" id="QGLF01000007">
    <property type="protein sequence ID" value="PWR18078.1"/>
    <property type="molecule type" value="Genomic_DNA"/>
</dbReference>
<name>A0A317DTR2_9PROT</name>
<dbReference type="PANTHER" id="PTHR23150">
    <property type="entry name" value="SULFATASE MODIFYING FACTOR 1, 2"/>
    <property type="match status" value="1"/>
</dbReference>
<dbReference type="Gene3D" id="3.90.1580.10">
    <property type="entry name" value="paralog of FGE (formylglycine-generating enzyme)"/>
    <property type="match status" value="1"/>
</dbReference>
<keyword evidence="1" id="KW-0732">Signal</keyword>
<evidence type="ECO:0000259" key="2">
    <source>
        <dbReference type="Pfam" id="PF03781"/>
    </source>
</evidence>
<protein>
    <submittedName>
        <fullName evidence="3">Gliding motility-associated lipoprotein GldK</fullName>
    </submittedName>
</protein>
<dbReference type="Proteomes" id="UP000246077">
    <property type="component" value="Unassembled WGS sequence"/>
</dbReference>
<dbReference type="Pfam" id="PF03781">
    <property type="entry name" value="FGE-sulfatase"/>
    <property type="match status" value="1"/>
</dbReference>
<proteinExistence type="predicted"/>
<dbReference type="PANTHER" id="PTHR23150:SF19">
    <property type="entry name" value="FORMYLGLYCINE-GENERATING ENZYME"/>
    <property type="match status" value="1"/>
</dbReference>
<dbReference type="SUPFAM" id="SSF56436">
    <property type="entry name" value="C-type lectin-like"/>
    <property type="match status" value="1"/>
</dbReference>
<reference evidence="4" key="1">
    <citation type="submission" date="2018-05" db="EMBL/GenBank/DDBJ databases">
        <title>Zavarzinia sp. HR-AS.</title>
        <authorList>
            <person name="Lee Y."/>
            <person name="Jeon C.O."/>
        </authorList>
    </citation>
    <scope>NUCLEOTIDE SEQUENCE [LARGE SCALE GENOMIC DNA]</scope>
    <source>
        <strain evidence="4">DSM 1231</strain>
    </source>
</reference>
<evidence type="ECO:0000256" key="1">
    <source>
        <dbReference type="SAM" id="SignalP"/>
    </source>
</evidence>
<sequence length="304" mass="31439">MRLVSFVACALALIVAPAALALVGAGRVVTAGVPRACLTAMPAPVALPAGVVNMGEGAVLPGEGPARPVAVAGFEIDATDVTNDQFAAFVAATGHVTLAERLGSSLVFVVTGAAADLADPGQWWRVMPGANWRRPEGPGSSLRGRGSLPVVHVAREDALAYARWRGRDLPGEAEWEYAARGGLAHGRYPWGDAPSTAARPLANTWQGAFPAYDLGADGYKAAASPVGCYPANGFGLYDMAGNVWQWTADTTPAGEPVIKGGSFLCSDDFCFRARPAARLGAAADTTSSHIGFRTVRRPASGDRP</sequence>
<dbReference type="InterPro" id="IPR005532">
    <property type="entry name" value="SUMF_dom"/>
</dbReference>
<evidence type="ECO:0000313" key="3">
    <source>
        <dbReference type="EMBL" id="PWR18078.1"/>
    </source>
</evidence>
<accession>A0A317DTR2</accession>
<organism evidence="3 4">
    <name type="scientific">Zavarzinia compransoris</name>
    <dbReference type="NCBI Taxonomy" id="1264899"/>
    <lineage>
        <taxon>Bacteria</taxon>
        <taxon>Pseudomonadati</taxon>
        <taxon>Pseudomonadota</taxon>
        <taxon>Alphaproteobacteria</taxon>
        <taxon>Rhodospirillales</taxon>
        <taxon>Zavarziniaceae</taxon>
        <taxon>Zavarzinia</taxon>
    </lineage>
</organism>
<feature type="domain" description="Sulfatase-modifying factor enzyme-like" evidence="2">
    <location>
        <begin position="42"/>
        <end position="296"/>
    </location>
</feature>